<evidence type="ECO:0000313" key="2">
    <source>
        <dbReference type="EMBL" id="BBH91550.1"/>
    </source>
</evidence>
<keyword evidence="1" id="KW-0812">Transmembrane</keyword>
<protein>
    <submittedName>
        <fullName evidence="2">Uncharacterized protein</fullName>
    </submittedName>
</protein>
<keyword evidence="1" id="KW-1133">Transmembrane helix</keyword>
<feature type="transmembrane region" description="Helical" evidence="1">
    <location>
        <begin position="55"/>
        <end position="78"/>
    </location>
</feature>
<evidence type="ECO:0000256" key="1">
    <source>
        <dbReference type="SAM" id="Phobius"/>
    </source>
</evidence>
<feature type="transmembrane region" description="Helical" evidence="1">
    <location>
        <begin position="21"/>
        <end position="49"/>
    </location>
</feature>
<proteinExistence type="predicted"/>
<accession>A0A455SV84</accession>
<feature type="transmembrane region" description="Helical" evidence="1">
    <location>
        <begin position="109"/>
        <end position="131"/>
    </location>
</feature>
<dbReference type="EMBL" id="AP019376">
    <property type="protein sequence ID" value="BBH91550.1"/>
    <property type="molecule type" value="Genomic_DNA"/>
</dbReference>
<keyword evidence="1" id="KW-0472">Membrane</keyword>
<gene>
    <name evidence="2" type="ORF">KTC_63010</name>
</gene>
<dbReference type="Pfam" id="PF19728">
    <property type="entry name" value="DUF6220"/>
    <property type="match status" value="1"/>
</dbReference>
<dbReference type="AlphaFoldDB" id="A0A455SV84"/>
<organism evidence="2">
    <name type="scientific">Thermosporothrix sp. COM3</name>
    <dbReference type="NCBI Taxonomy" id="2490863"/>
    <lineage>
        <taxon>Bacteria</taxon>
        <taxon>Bacillati</taxon>
        <taxon>Chloroflexota</taxon>
        <taxon>Ktedonobacteria</taxon>
        <taxon>Ktedonobacterales</taxon>
        <taxon>Thermosporotrichaceae</taxon>
        <taxon>Thermosporothrix</taxon>
    </lineage>
</organism>
<sequence length="148" mass="16278">MNTTATTPSNGGRPISSFQQVMRYCFLVAAILTELGIVIQVFFAGAGIFAQGSWFMYHGMLGSTIFLLPLLQLVFGLLGRLPWKINLLSVLVAILIIVQPFLIYPFRAAGIPIVAALHPVNAMLIFLLALTQVLQGRKYTRTTNIQPE</sequence>
<reference evidence="2" key="1">
    <citation type="submission" date="2018-12" db="EMBL/GenBank/DDBJ databases">
        <title>Novel natural products biosynthetic potential of the class Ktedonobacteria.</title>
        <authorList>
            <person name="Zheng Y."/>
            <person name="Saitou A."/>
            <person name="Wang C.M."/>
            <person name="Toyoda A."/>
            <person name="Minakuchi Y."/>
            <person name="Sekiguchi Y."/>
            <person name="Ueda K."/>
            <person name="Takano H."/>
            <person name="Sakai Y."/>
            <person name="Yokota A."/>
            <person name="Yabe S."/>
        </authorList>
    </citation>
    <scope>NUCLEOTIDE SEQUENCE</scope>
    <source>
        <strain evidence="2">COM3</strain>
    </source>
</reference>
<feature type="transmembrane region" description="Helical" evidence="1">
    <location>
        <begin position="85"/>
        <end position="103"/>
    </location>
</feature>
<dbReference type="InterPro" id="IPR046192">
    <property type="entry name" value="DUF6220"/>
</dbReference>
<name>A0A455SV84_9CHLR</name>